<feature type="transmembrane region" description="Helical" evidence="1">
    <location>
        <begin position="114"/>
        <end position="138"/>
    </location>
</feature>
<keyword evidence="1" id="KW-1133">Transmembrane helix</keyword>
<dbReference type="Proteomes" id="UP001595841">
    <property type="component" value="Unassembled WGS sequence"/>
</dbReference>
<protein>
    <submittedName>
        <fullName evidence="2">Uncharacterized protein</fullName>
    </submittedName>
</protein>
<feature type="transmembrane region" description="Helical" evidence="1">
    <location>
        <begin position="77"/>
        <end position="94"/>
    </location>
</feature>
<reference evidence="3" key="1">
    <citation type="journal article" date="2019" name="Int. J. Syst. Evol. Microbiol.">
        <title>The Global Catalogue of Microorganisms (GCM) 10K type strain sequencing project: providing services to taxonomists for standard genome sequencing and annotation.</title>
        <authorList>
            <consortium name="The Broad Institute Genomics Platform"/>
            <consortium name="The Broad Institute Genome Sequencing Center for Infectious Disease"/>
            <person name="Wu L."/>
            <person name="Ma J."/>
        </authorList>
    </citation>
    <scope>NUCLEOTIDE SEQUENCE [LARGE SCALE GENOMIC DNA]</scope>
    <source>
        <strain evidence="3">CGMCC 1.15774</strain>
    </source>
</reference>
<feature type="transmembrane region" description="Helical" evidence="1">
    <location>
        <begin position="45"/>
        <end position="65"/>
    </location>
</feature>
<feature type="transmembrane region" description="Helical" evidence="1">
    <location>
        <begin position="12"/>
        <end position="33"/>
    </location>
</feature>
<dbReference type="EMBL" id="JBHSCL010000004">
    <property type="protein sequence ID" value="MFC4220283.1"/>
    <property type="molecule type" value="Genomic_DNA"/>
</dbReference>
<keyword evidence="3" id="KW-1185">Reference proteome</keyword>
<evidence type="ECO:0000313" key="2">
    <source>
        <dbReference type="EMBL" id="MFC4220283.1"/>
    </source>
</evidence>
<dbReference type="RefSeq" id="WP_379763711.1">
    <property type="nucleotide sequence ID" value="NZ_JBHSCL010000004.1"/>
</dbReference>
<evidence type="ECO:0000256" key="1">
    <source>
        <dbReference type="SAM" id="Phobius"/>
    </source>
</evidence>
<comment type="caution">
    <text evidence="2">The sequence shown here is derived from an EMBL/GenBank/DDBJ whole genome shotgun (WGS) entry which is preliminary data.</text>
</comment>
<keyword evidence="1" id="KW-0812">Transmembrane</keyword>
<sequence>MNTLAQIFNWKRAIIASVVVLFLLIVFNFYGIYTHKFYFTNPKNFLFPLLTTAHFLYLYVLWFKISEDELPDPKMRNIEYALYAILIVYCFKIYESAMMLASLSTFTEHVIPPTFKPIGIIALSLYSLLPILTFYTFWLRKRYVGTYNFENYNNNLNIWQ</sequence>
<proteinExistence type="predicted"/>
<name>A0ABV8PJB1_9FLAO</name>
<accession>A0ABV8PJB1</accession>
<evidence type="ECO:0000313" key="3">
    <source>
        <dbReference type="Proteomes" id="UP001595841"/>
    </source>
</evidence>
<keyword evidence="1" id="KW-0472">Membrane</keyword>
<gene>
    <name evidence="2" type="ORF">ACFOWS_09065</name>
</gene>
<organism evidence="2 3">
    <name type="scientific">Flagellimonas marina</name>
    <dbReference type="NCBI Taxonomy" id="1775168"/>
    <lineage>
        <taxon>Bacteria</taxon>
        <taxon>Pseudomonadati</taxon>
        <taxon>Bacteroidota</taxon>
        <taxon>Flavobacteriia</taxon>
        <taxon>Flavobacteriales</taxon>
        <taxon>Flavobacteriaceae</taxon>
        <taxon>Flagellimonas</taxon>
    </lineage>
</organism>